<gene>
    <name evidence="6" type="ORF">Tco_0801148</name>
</gene>
<evidence type="ECO:0000256" key="1">
    <source>
        <dbReference type="ARBA" id="ARBA00004123"/>
    </source>
</evidence>
<evidence type="ECO:0000313" key="7">
    <source>
        <dbReference type="Proteomes" id="UP001151760"/>
    </source>
</evidence>
<keyword evidence="7" id="KW-1185">Reference proteome</keyword>
<comment type="caution">
    <text evidence="6">The sequence shown here is derived from an EMBL/GenBank/DDBJ whole genome shotgun (WGS) entry which is preliminary data.</text>
</comment>
<feature type="compositionally biased region" description="Polar residues" evidence="4">
    <location>
        <begin position="58"/>
        <end position="73"/>
    </location>
</feature>
<evidence type="ECO:0000259" key="5">
    <source>
        <dbReference type="PROSITE" id="PS51514"/>
    </source>
</evidence>
<dbReference type="Pfam" id="PF13713">
    <property type="entry name" value="BRX_N"/>
    <property type="match status" value="1"/>
</dbReference>
<keyword evidence="3" id="KW-0539">Nucleus</keyword>
<dbReference type="InterPro" id="IPR013591">
    <property type="entry name" value="Brevis_radix_dom"/>
</dbReference>
<evidence type="ECO:0000256" key="4">
    <source>
        <dbReference type="SAM" id="MobiDB-lite"/>
    </source>
</evidence>
<sequence>MLTCIVCANKEISNGDHEDVGGGTPRTKQALKSLTSQIKDMALKASGAYKNSKPCPRPSNNDPSFEGGSVSSRFGFGNSTPRVWGKEMEARLKALSSGASTPVSVSGRTNSVVFMEEDEVKEWVAQVEPGVLITFVSLNHGGNDLKRIRFSREMFNKWQAQRWWSENSEKIMELYNVQHFNQQGVPLPSPPRSEDESSITESIESFPVTPPLTKEHTPRNYYHPAAMGYSSSDLLDQQHNRASVTKLSNINGTKTKTSSVDADQSARTSSSREADQSGESAIENEWIEQDEPGVYVTIRTLPGGARELRRVRFRRYQCHLYAFMSMHALSRFCRRSF</sequence>
<dbReference type="InterPro" id="IPR027988">
    <property type="entry name" value="BRX_N"/>
</dbReference>
<organism evidence="6 7">
    <name type="scientific">Tanacetum coccineum</name>
    <dbReference type="NCBI Taxonomy" id="301880"/>
    <lineage>
        <taxon>Eukaryota</taxon>
        <taxon>Viridiplantae</taxon>
        <taxon>Streptophyta</taxon>
        <taxon>Embryophyta</taxon>
        <taxon>Tracheophyta</taxon>
        <taxon>Spermatophyta</taxon>
        <taxon>Magnoliopsida</taxon>
        <taxon>eudicotyledons</taxon>
        <taxon>Gunneridae</taxon>
        <taxon>Pentapetalae</taxon>
        <taxon>asterids</taxon>
        <taxon>campanulids</taxon>
        <taxon>Asterales</taxon>
        <taxon>Asteraceae</taxon>
        <taxon>Asteroideae</taxon>
        <taxon>Anthemideae</taxon>
        <taxon>Anthemidinae</taxon>
        <taxon>Tanacetum</taxon>
    </lineage>
</organism>
<proteinExistence type="inferred from homology"/>
<dbReference type="Pfam" id="PF08381">
    <property type="entry name" value="BRX"/>
    <property type="match status" value="2"/>
</dbReference>
<dbReference type="InterPro" id="IPR044532">
    <property type="entry name" value="BRX-like"/>
</dbReference>
<name>A0ABQ4ZZ17_9ASTR</name>
<feature type="domain" description="BRX" evidence="5">
    <location>
        <begin position="284"/>
        <end position="337"/>
    </location>
</feature>
<feature type="domain" description="BRX" evidence="5">
    <location>
        <begin position="121"/>
        <end position="176"/>
    </location>
</feature>
<comment type="subcellular location">
    <subcellularLocation>
        <location evidence="1">Nucleus</location>
    </subcellularLocation>
</comment>
<dbReference type="PROSITE" id="PS51514">
    <property type="entry name" value="BRX"/>
    <property type="match status" value="2"/>
</dbReference>
<evidence type="ECO:0000256" key="2">
    <source>
        <dbReference type="ARBA" id="ARBA00009057"/>
    </source>
</evidence>
<evidence type="ECO:0000256" key="3">
    <source>
        <dbReference type="ARBA" id="ARBA00023242"/>
    </source>
</evidence>
<dbReference type="PANTHER" id="PTHR46058:SF2">
    <property type="entry name" value="PROTEIN BREVIS RADIX-LIKE 3"/>
    <property type="match status" value="1"/>
</dbReference>
<reference evidence="6" key="2">
    <citation type="submission" date="2022-01" db="EMBL/GenBank/DDBJ databases">
        <authorList>
            <person name="Yamashiro T."/>
            <person name="Shiraishi A."/>
            <person name="Satake H."/>
            <person name="Nakayama K."/>
        </authorList>
    </citation>
    <scope>NUCLEOTIDE SEQUENCE</scope>
</reference>
<comment type="similarity">
    <text evidence="2">Belongs to the BRX family.</text>
</comment>
<dbReference type="EMBL" id="BQNB010011711">
    <property type="protein sequence ID" value="GJS94180.1"/>
    <property type="molecule type" value="Genomic_DNA"/>
</dbReference>
<feature type="region of interest" description="Disordered" evidence="4">
    <location>
        <begin position="248"/>
        <end position="281"/>
    </location>
</feature>
<dbReference type="PANTHER" id="PTHR46058">
    <property type="entry name" value="PROTEIN BREVIS RADIX-LIKE 1"/>
    <property type="match status" value="1"/>
</dbReference>
<reference evidence="6" key="1">
    <citation type="journal article" date="2022" name="Int. J. Mol. Sci.">
        <title>Draft Genome of Tanacetum Coccineum: Genomic Comparison of Closely Related Tanacetum-Family Plants.</title>
        <authorList>
            <person name="Yamashiro T."/>
            <person name="Shiraishi A."/>
            <person name="Nakayama K."/>
            <person name="Satake H."/>
        </authorList>
    </citation>
    <scope>NUCLEOTIDE SEQUENCE</scope>
</reference>
<dbReference type="Proteomes" id="UP001151760">
    <property type="component" value="Unassembled WGS sequence"/>
</dbReference>
<evidence type="ECO:0000313" key="6">
    <source>
        <dbReference type="EMBL" id="GJS94180.1"/>
    </source>
</evidence>
<feature type="region of interest" description="Disordered" evidence="4">
    <location>
        <begin position="48"/>
        <end position="73"/>
    </location>
</feature>
<accession>A0ABQ4ZZ17</accession>
<protein>
    <submittedName>
        <fullName evidence="6">Brevis radix-like protein 2</fullName>
    </submittedName>
</protein>
<feature type="region of interest" description="Disordered" evidence="4">
    <location>
        <begin position="183"/>
        <end position="223"/>
    </location>
</feature>
<feature type="compositionally biased region" description="Polar residues" evidence="4">
    <location>
        <begin position="248"/>
        <end position="269"/>
    </location>
</feature>